<evidence type="ECO:0000256" key="1">
    <source>
        <dbReference type="SAM" id="SignalP"/>
    </source>
</evidence>
<reference evidence="2 3" key="1">
    <citation type="submission" date="2019-02" db="EMBL/GenBank/DDBJ databases">
        <title>Deep-cultivation of Planctomycetes and their phenomic and genomic characterization uncovers novel biology.</title>
        <authorList>
            <person name="Wiegand S."/>
            <person name="Jogler M."/>
            <person name="Boedeker C."/>
            <person name="Pinto D."/>
            <person name="Vollmers J."/>
            <person name="Rivas-Marin E."/>
            <person name="Kohn T."/>
            <person name="Peeters S.H."/>
            <person name="Heuer A."/>
            <person name="Rast P."/>
            <person name="Oberbeckmann S."/>
            <person name="Bunk B."/>
            <person name="Jeske O."/>
            <person name="Meyerdierks A."/>
            <person name="Storesund J.E."/>
            <person name="Kallscheuer N."/>
            <person name="Luecker S."/>
            <person name="Lage O.M."/>
            <person name="Pohl T."/>
            <person name="Merkel B.J."/>
            <person name="Hornburger P."/>
            <person name="Mueller R.-W."/>
            <person name="Bruemmer F."/>
            <person name="Labrenz M."/>
            <person name="Spormann A.M."/>
            <person name="Op den Camp H."/>
            <person name="Overmann J."/>
            <person name="Amann R."/>
            <person name="Jetten M.S.M."/>
            <person name="Mascher T."/>
            <person name="Medema M.H."/>
            <person name="Devos D.P."/>
            <person name="Kaster A.-K."/>
            <person name="Ovreas L."/>
            <person name="Rohde M."/>
            <person name="Galperin M.Y."/>
            <person name="Jogler C."/>
        </authorList>
    </citation>
    <scope>NUCLEOTIDE SEQUENCE [LARGE SCALE GENOMIC DNA]</scope>
    <source>
        <strain evidence="2 3">Pan189</strain>
    </source>
</reference>
<gene>
    <name evidence="2" type="ORF">Pan189_41170</name>
</gene>
<evidence type="ECO:0000313" key="3">
    <source>
        <dbReference type="Proteomes" id="UP000317318"/>
    </source>
</evidence>
<dbReference type="Proteomes" id="UP000317318">
    <property type="component" value="Chromosome"/>
</dbReference>
<feature type="chain" id="PRO_5022179053" evidence="1">
    <location>
        <begin position="22"/>
        <end position="245"/>
    </location>
</feature>
<accession>A0A517R747</accession>
<feature type="signal peptide" evidence="1">
    <location>
        <begin position="1"/>
        <end position="21"/>
    </location>
</feature>
<proteinExistence type="predicted"/>
<dbReference type="KEGG" id="svp:Pan189_41170"/>
<evidence type="ECO:0000313" key="2">
    <source>
        <dbReference type="EMBL" id="QDT39708.1"/>
    </source>
</evidence>
<protein>
    <submittedName>
        <fullName evidence="2">Uncharacterized protein</fullName>
    </submittedName>
</protein>
<dbReference type="EMBL" id="CP036268">
    <property type="protein sequence ID" value="QDT39708.1"/>
    <property type="molecule type" value="Genomic_DNA"/>
</dbReference>
<name>A0A517R747_9PLAN</name>
<dbReference type="RefSeq" id="WP_145365831.1">
    <property type="nucleotide sequence ID" value="NZ_CP036268.1"/>
</dbReference>
<keyword evidence="1" id="KW-0732">Signal</keyword>
<dbReference type="AlphaFoldDB" id="A0A517R747"/>
<organism evidence="2 3">
    <name type="scientific">Stratiformator vulcanicus</name>
    <dbReference type="NCBI Taxonomy" id="2527980"/>
    <lineage>
        <taxon>Bacteria</taxon>
        <taxon>Pseudomonadati</taxon>
        <taxon>Planctomycetota</taxon>
        <taxon>Planctomycetia</taxon>
        <taxon>Planctomycetales</taxon>
        <taxon>Planctomycetaceae</taxon>
        <taxon>Stratiformator</taxon>
    </lineage>
</organism>
<keyword evidence="3" id="KW-1185">Reference proteome</keyword>
<sequence length="245" mass="26241" precursor="true">MRSLFAGALLLSAALSGIGFGMDADPFVSDDACSIPSATCGNAIPSDAGMPGRFIPADGAKAMSVSVTQTCSKTNSEWTDVGDSLRSWSNASKTLFPVTSAERLRLAYQHANCSGHELSLLAELRGPVDVAELGKQYRWEKGESDRTLVGRPTDSMERLFVDRFEVTLDEKTNLPTSVKVWSRRTLGDENTFALDTATRPTHFTQVRPPANPIRFASAEAPYMAAPTESGIVTASATDVPPAPAR</sequence>